<feature type="signal peptide" evidence="4">
    <location>
        <begin position="1"/>
        <end position="22"/>
    </location>
</feature>
<proteinExistence type="predicted"/>
<dbReference type="PANTHER" id="PTHR23199:SF12">
    <property type="entry name" value="NEUROTROPHIN 1-RELATED"/>
    <property type="match status" value="1"/>
</dbReference>
<accession>A0A1W4XD02</accession>
<evidence type="ECO:0000256" key="1">
    <source>
        <dbReference type="ARBA" id="ARBA00022729"/>
    </source>
</evidence>
<protein>
    <submittedName>
        <fullName evidence="7">Protein spaetzle</fullName>
    </submittedName>
</protein>
<dbReference type="Pfam" id="PF16077">
    <property type="entry name" value="Spaetzle"/>
    <property type="match status" value="1"/>
</dbReference>
<evidence type="ECO:0000256" key="3">
    <source>
        <dbReference type="ARBA" id="ARBA00023180"/>
    </source>
</evidence>
<name>A0A1W4XD02_AGRPL</name>
<evidence type="ECO:0000256" key="2">
    <source>
        <dbReference type="ARBA" id="ARBA00023157"/>
    </source>
</evidence>
<dbReference type="GO" id="GO:0021556">
    <property type="term" value="P:central nervous system formation"/>
    <property type="evidence" value="ECO:0007669"/>
    <property type="project" value="TreeGrafter"/>
</dbReference>
<dbReference type="Proteomes" id="UP000192223">
    <property type="component" value="Unplaced"/>
</dbReference>
<feature type="domain" description="Spaetzle" evidence="5">
    <location>
        <begin position="129"/>
        <end position="223"/>
    </location>
</feature>
<evidence type="ECO:0000313" key="7">
    <source>
        <dbReference type="RefSeq" id="XP_018334006.1"/>
    </source>
</evidence>
<dbReference type="InterPro" id="IPR029034">
    <property type="entry name" value="Cystine-knot_cytokine"/>
</dbReference>
<dbReference type="InParanoid" id="A0A1W4XD02"/>
<dbReference type="SUPFAM" id="SSF57501">
    <property type="entry name" value="Cystine-knot cytokines"/>
    <property type="match status" value="1"/>
</dbReference>
<dbReference type="AlphaFoldDB" id="A0A1W4XD02"/>
<organism evidence="6 7">
    <name type="scientific">Agrilus planipennis</name>
    <name type="common">Emerald ash borer</name>
    <name type="synonym">Agrilus marcopoli</name>
    <dbReference type="NCBI Taxonomy" id="224129"/>
    <lineage>
        <taxon>Eukaryota</taxon>
        <taxon>Metazoa</taxon>
        <taxon>Ecdysozoa</taxon>
        <taxon>Arthropoda</taxon>
        <taxon>Hexapoda</taxon>
        <taxon>Insecta</taxon>
        <taxon>Pterygota</taxon>
        <taxon>Neoptera</taxon>
        <taxon>Endopterygota</taxon>
        <taxon>Coleoptera</taxon>
        <taxon>Polyphaga</taxon>
        <taxon>Elateriformia</taxon>
        <taxon>Buprestoidea</taxon>
        <taxon>Buprestidae</taxon>
        <taxon>Agrilinae</taxon>
        <taxon>Agrilus</taxon>
    </lineage>
</organism>
<dbReference type="GO" id="GO:0005615">
    <property type="term" value="C:extracellular space"/>
    <property type="evidence" value="ECO:0007669"/>
    <property type="project" value="UniProtKB-ARBA"/>
</dbReference>
<evidence type="ECO:0000259" key="5">
    <source>
        <dbReference type="Pfam" id="PF16077"/>
    </source>
</evidence>
<dbReference type="KEGG" id="apln:108743081"/>
<evidence type="ECO:0000313" key="6">
    <source>
        <dbReference type="Proteomes" id="UP000192223"/>
    </source>
</evidence>
<dbReference type="Gene3D" id="2.10.90.10">
    <property type="entry name" value="Cystine-knot cytokines"/>
    <property type="match status" value="1"/>
</dbReference>
<dbReference type="InterPro" id="IPR032104">
    <property type="entry name" value="Spaetzle"/>
</dbReference>
<feature type="chain" id="PRO_5010730955" evidence="4">
    <location>
        <begin position="23"/>
        <end position="230"/>
    </location>
</feature>
<keyword evidence="6" id="KW-1185">Reference proteome</keyword>
<dbReference type="PANTHER" id="PTHR23199">
    <property type="entry name" value="NEUROTROPHIN 1-RELATED"/>
    <property type="match status" value="1"/>
</dbReference>
<dbReference type="STRING" id="224129.A0A1W4XD02"/>
<sequence>MDSHLPLEIFYCLVAMVFVSECFLVPPQNTSSTLKSADDSFLYASEFEEMQGHAIVSRTDSKHVSPFSQVLSQKGKRCIGDLCEGFDDYPHEEIKKILLKNPVLSIYFDDHPATDVIIEERFSDDKGETLCLATQSSIAPEKAKNVDNIDKVIVNTKEFRQILVTETCSTPNNQCRFLNETLPHYTTQCTQRYVQKRLWAVDDEGAEKITMDNFFIPSCCICELKRKDNP</sequence>
<dbReference type="GO" id="GO:0008083">
    <property type="term" value="F:growth factor activity"/>
    <property type="evidence" value="ECO:0007669"/>
    <property type="project" value="TreeGrafter"/>
</dbReference>
<dbReference type="RefSeq" id="XP_018334006.1">
    <property type="nucleotide sequence ID" value="XM_018478504.2"/>
</dbReference>
<keyword evidence="3" id="KW-0325">Glycoprotein</keyword>
<keyword evidence="2" id="KW-1015">Disulfide bond</keyword>
<reference evidence="7" key="1">
    <citation type="submission" date="2025-08" db="UniProtKB">
        <authorList>
            <consortium name="RefSeq"/>
        </authorList>
    </citation>
    <scope>IDENTIFICATION</scope>
    <source>
        <tissue evidence="7">Entire body</tissue>
    </source>
</reference>
<dbReference type="OrthoDB" id="6359065at2759"/>
<dbReference type="GeneID" id="108743081"/>
<evidence type="ECO:0000256" key="4">
    <source>
        <dbReference type="SAM" id="SignalP"/>
    </source>
</evidence>
<dbReference type="GO" id="GO:0045087">
    <property type="term" value="P:innate immune response"/>
    <property type="evidence" value="ECO:0007669"/>
    <property type="project" value="TreeGrafter"/>
</dbReference>
<keyword evidence="1 4" id="KW-0732">Signal</keyword>
<dbReference type="InterPro" id="IPR052444">
    <property type="entry name" value="Spz/Toll_ligand-like"/>
</dbReference>
<dbReference type="GO" id="GO:0005121">
    <property type="term" value="F:Toll binding"/>
    <property type="evidence" value="ECO:0007669"/>
    <property type="project" value="TreeGrafter"/>
</dbReference>
<gene>
    <name evidence="7" type="primary">LOC108743081</name>
</gene>